<protein>
    <recommendedName>
        <fullName evidence="4">DUF1223 domain-containing protein</fullName>
    </recommendedName>
</protein>
<dbReference type="Proteomes" id="UP001156870">
    <property type="component" value="Unassembled WGS sequence"/>
</dbReference>
<evidence type="ECO:0000313" key="2">
    <source>
        <dbReference type="EMBL" id="GLS27338.1"/>
    </source>
</evidence>
<evidence type="ECO:0000313" key="3">
    <source>
        <dbReference type="Proteomes" id="UP001156870"/>
    </source>
</evidence>
<evidence type="ECO:0008006" key="4">
    <source>
        <dbReference type="Google" id="ProtNLM"/>
    </source>
</evidence>
<accession>A0AA37T529</accession>
<evidence type="ECO:0000256" key="1">
    <source>
        <dbReference type="SAM" id="Phobius"/>
    </source>
</evidence>
<comment type="caution">
    <text evidence="2">The sequence shown here is derived from an EMBL/GenBank/DDBJ whole genome shotgun (WGS) entry which is preliminary data.</text>
</comment>
<keyword evidence="1" id="KW-1133">Transmembrane helix</keyword>
<keyword evidence="1" id="KW-0812">Transmembrane</keyword>
<dbReference type="InterPro" id="IPR036249">
    <property type="entry name" value="Thioredoxin-like_sf"/>
</dbReference>
<dbReference type="PANTHER" id="PTHR36057:SF1">
    <property type="entry name" value="LIPOPROTEIN LIPID ATTACHMENT SITE-LIKE PROTEIN, PUTATIVE (DUF1223)-RELATED"/>
    <property type="match status" value="1"/>
</dbReference>
<dbReference type="RefSeq" id="WP_232595466.1">
    <property type="nucleotide sequence ID" value="NZ_BSPD01000074.1"/>
</dbReference>
<name>A0AA37T529_9GAMM</name>
<dbReference type="InterPro" id="IPR010634">
    <property type="entry name" value="DUF1223"/>
</dbReference>
<keyword evidence="3" id="KW-1185">Reference proteome</keyword>
<organism evidence="2 3">
    <name type="scientific">Marinibactrum halimedae</name>
    <dbReference type="NCBI Taxonomy" id="1444977"/>
    <lineage>
        <taxon>Bacteria</taxon>
        <taxon>Pseudomonadati</taxon>
        <taxon>Pseudomonadota</taxon>
        <taxon>Gammaproteobacteria</taxon>
        <taxon>Cellvibrionales</taxon>
        <taxon>Cellvibrionaceae</taxon>
        <taxon>Marinibactrum</taxon>
    </lineage>
</organism>
<dbReference type="PANTHER" id="PTHR36057">
    <property type="match status" value="1"/>
</dbReference>
<proteinExistence type="predicted"/>
<keyword evidence="1" id="KW-0472">Membrane</keyword>
<sequence>MKTSNTPPPFSTVKTASFSLREDFFIFTLVTILFLIASTIAPNALANEPQTTLSFSSGDEATTVIELYTSQGCSSCPPADRWLSKFTEHPGLFEHIIPMAFHVDYWDYIGWKDPFASSRYSQRQRKLAKTGILKSVYTPGFVVNSKEWRQWFQRRASTPPAHQGTPGNLKATLNNEQLTVSFDPIGDVKSSYTLHIAYLGMGLTRKITAGENNRRELTNDFVVLDHWQRNGKKEWRFPLRKIPNKQQEKTAIALWITSDRSEEIIQATAHWLPRHHHQF</sequence>
<dbReference type="SUPFAM" id="SSF52833">
    <property type="entry name" value="Thioredoxin-like"/>
    <property type="match status" value="1"/>
</dbReference>
<gene>
    <name evidence="2" type="ORF">GCM10007877_30570</name>
</gene>
<reference evidence="2 3" key="1">
    <citation type="journal article" date="2014" name="Int. J. Syst. Evol. Microbiol.">
        <title>Complete genome sequence of Corynebacterium casei LMG S-19264T (=DSM 44701T), isolated from a smear-ripened cheese.</title>
        <authorList>
            <consortium name="US DOE Joint Genome Institute (JGI-PGF)"/>
            <person name="Walter F."/>
            <person name="Albersmeier A."/>
            <person name="Kalinowski J."/>
            <person name="Ruckert C."/>
        </authorList>
    </citation>
    <scope>NUCLEOTIDE SEQUENCE [LARGE SCALE GENOMIC DNA]</scope>
    <source>
        <strain evidence="2 3">NBRC 110095</strain>
    </source>
</reference>
<dbReference type="Pfam" id="PF06764">
    <property type="entry name" value="DUF1223"/>
    <property type="match status" value="1"/>
</dbReference>
<dbReference type="AlphaFoldDB" id="A0AA37T529"/>
<dbReference type="EMBL" id="BSPD01000074">
    <property type="protein sequence ID" value="GLS27338.1"/>
    <property type="molecule type" value="Genomic_DNA"/>
</dbReference>
<feature type="transmembrane region" description="Helical" evidence="1">
    <location>
        <begin position="24"/>
        <end position="45"/>
    </location>
</feature>